<gene>
    <name evidence="3" type="ORF">Sradi_1633500</name>
</gene>
<organism evidence="3">
    <name type="scientific">Sesamum radiatum</name>
    <name type="common">Black benniseed</name>
    <dbReference type="NCBI Taxonomy" id="300843"/>
    <lineage>
        <taxon>Eukaryota</taxon>
        <taxon>Viridiplantae</taxon>
        <taxon>Streptophyta</taxon>
        <taxon>Embryophyta</taxon>
        <taxon>Tracheophyta</taxon>
        <taxon>Spermatophyta</taxon>
        <taxon>Magnoliopsida</taxon>
        <taxon>eudicotyledons</taxon>
        <taxon>Gunneridae</taxon>
        <taxon>Pentapetalae</taxon>
        <taxon>asterids</taxon>
        <taxon>lamiids</taxon>
        <taxon>Lamiales</taxon>
        <taxon>Pedaliaceae</taxon>
        <taxon>Sesamum</taxon>
    </lineage>
</organism>
<protein>
    <submittedName>
        <fullName evidence="3">Uncharacterized protein</fullName>
    </submittedName>
</protein>
<keyword evidence="2" id="KW-0732">Signal</keyword>
<feature type="chain" id="PRO_5043565314" evidence="2">
    <location>
        <begin position="22"/>
        <end position="121"/>
    </location>
</feature>
<accession>A0AAW2UCI2</accession>
<evidence type="ECO:0000256" key="2">
    <source>
        <dbReference type="SAM" id="SignalP"/>
    </source>
</evidence>
<evidence type="ECO:0000313" key="3">
    <source>
        <dbReference type="EMBL" id="KAL0414318.1"/>
    </source>
</evidence>
<comment type="caution">
    <text evidence="3">The sequence shown here is derived from an EMBL/GenBank/DDBJ whole genome shotgun (WGS) entry which is preliminary data.</text>
</comment>
<reference evidence="3" key="1">
    <citation type="submission" date="2020-06" db="EMBL/GenBank/DDBJ databases">
        <authorList>
            <person name="Li T."/>
            <person name="Hu X."/>
            <person name="Zhang T."/>
            <person name="Song X."/>
            <person name="Zhang H."/>
            <person name="Dai N."/>
            <person name="Sheng W."/>
            <person name="Hou X."/>
            <person name="Wei L."/>
        </authorList>
    </citation>
    <scope>NUCLEOTIDE SEQUENCE</scope>
    <source>
        <strain evidence="3">G02</strain>
        <tissue evidence="3">Leaf</tissue>
    </source>
</reference>
<feature type="signal peptide" evidence="2">
    <location>
        <begin position="1"/>
        <end position="21"/>
    </location>
</feature>
<sequence length="121" mass="13051">MSTTYLFLFVIGLIILPITTSFTDHNSYYENSLEGTKLNSRNKYQIPLSFESKAIVKRPGKAPVPGPPRKWAPRKPAHRSPAGPPARKGHPPSTQPPAGSSNRRGNGTGRARIGISGSTTS</sequence>
<name>A0AAW2UCI2_SESRA</name>
<reference evidence="3" key="2">
    <citation type="journal article" date="2024" name="Plant">
        <title>Genomic evolution and insights into agronomic trait innovations of Sesamum species.</title>
        <authorList>
            <person name="Miao H."/>
            <person name="Wang L."/>
            <person name="Qu L."/>
            <person name="Liu H."/>
            <person name="Sun Y."/>
            <person name="Le M."/>
            <person name="Wang Q."/>
            <person name="Wei S."/>
            <person name="Zheng Y."/>
            <person name="Lin W."/>
            <person name="Duan Y."/>
            <person name="Cao H."/>
            <person name="Xiong S."/>
            <person name="Wang X."/>
            <person name="Wei L."/>
            <person name="Li C."/>
            <person name="Ma Q."/>
            <person name="Ju M."/>
            <person name="Zhao R."/>
            <person name="Li G."/>
            <person name="Mu C."/>
            <person name="Tian Q."/>
            <person name="Mei H."/>
            <person name="Zhang T."/>
            <person name="Gao T."/>
            <person name="Zhang H."/>
        </authorList>
    </citation>
    <scope>NUCLEOTIDE SEQUENCE</scope>
    <source>
        <strain evidence="3">G02</strain>
    </source>
</reference>
<dbReference type="AlphaFoldDB" id="A0AAW2UCI2"/>
<dbReference type="EMBL" id="JACGWJ010000006">
    <property type="protein sequence ID" value="KAL0414318.1"/>
    <property type="molecule type" value="Genomic_DNA"/>
</dbReference>
<feature type="compositionally biased region" description="Low complexity" evidence="1">
    <location>
        <begin position="98"/>
        <end position="115"/>
    </location>
</feature>
<evidence type="ECO:0000256" key="1">
    <source>
        <dbReference type="SAM" id="MobiDB-lite"/>
    </source>
</evidence>
<proteinExistence type="predicted"/>
<feature type="region of interest" description="Disordered" evidence="1">
    <location>
        <begin position="55"/>
        <end position="121"/>
    </location>
</feature>